<gene>
    <name evidence="1" type="ORF">JOE21_003485</name>
</gene>
<keyword evidence="2" id="KW-1185">Reference proteome</keyword>
<comment type="caution">
    <text evidence="1">The sequence shown here is derived from an EMBL/GenBank/DDBJ whole genome shotgun (WGS) entry which is preliminary data.</text>
</comment>
<evidence type="ECO:0000313" key="2">
    <source>
        <dbReference type="Proteomes" id="UP001185012"/>
    </source>
</evidence>
<protein>
    <submittedName>
        <fullName evidence="1">Uncharacterized protein</fullName>
    </submittedName>
</protein>
<organism evidence="1 2">
    <name type="scientific">Desmospora profundinema</name>
    <dbReference type="NCBI Taxonomy" id="1571184"/>
    <lineage>
        <taxon>Bacteria</taxon>
        <taxon>Bacillati</taxon>
        <taxon>Bacillota</taxon>
        <taxon>Bacilli</taxon>
        <taxon>Bacillales</taxon>
        <taxon>Thermoactinomycetaceae</taxon>
        <taxon>Desmospora</taxon>
    </lineage>
</organism>
<evidence type="ECO:0000313" key="1">
    <source>
        <dbReference type="EMBL" id="MDR6227470.1"/>
    </source>
</evidence>
<name>A0ABU1IUP2_9BACL</name>
<reference evidence="1 2" key="1">
    <citation type="submission" date="2023-07" db="EMBL/GenBank/DDBJ databases">
        <title>Genomic Encyclopedia of Type Strains, Phase IV (KMG-IV): sequencing the most valuable type-strain genomes for metagenomic binning, comparative biology and taxonomic classification.</title>
        <authorList>
            <person name="Goeker M."/>
        </authorList>
    </citation>
    <scope>NUCLEOTIDE SEQUENCE [LARGE SCALE GENOMIC DNA]</scope>
    <source>
        <strain evidence="1 2">DSM 45903</strain>
    </source>
</reference>
<dbReference type="EMBL" id="JAVDQG010000009">
    <property type="protein sequence ID" value="MDR6227470.1"/>
    <property type="molecule type" value="Genomic_DNA"/>
</dbReference>
<accession>A0ABU1IUP2</accession>
<sequence length="70" mass="7629">MFPAAGDGVRSKAHTPVDMAGVFFCVNVSMLIRVCLEGDLDFRRSDLLIGAEMENQADRPSVQGVRCLSQ</sequence>
<dbReference type="Proteomes" id="UP001185012">
    <property type="component" value="Unassembled WGS sequence"/>
</dbReference>
<proteinExistence type="predicted"/>